<evidence type="ECO:0000313" key="1">
    <source>
        <dbReference type="EMBL" id="KAF9063497.1"/>
    </source>
</evidence>
<dbReference type="AlphaFoldDB" id="A0A9P5U2F9"/>
<evidence type="ECO:0000313" key="2">
    <source>
        <dbReference type="Proteomes" id="UP000772434"/>
    </source>
</evidence>
<organism evidence="1 2">
    <name type="scientific">Rhodocollybia butyracea</name>
    <dbReference type="NCBI Taxonomy" id="206335"/>
    <lineage>
        <taxon>Eukaryota</taxon>
        <taxon>Fungi</taxon>
        <taxon>Dikarya</taxon>
        <taxon>Basidiomycota</taxon>
        <taxon>Agaricomycotina</taxon>
        <taxon>Agaricomycetes</taxon>
        <taxon>Agaricomycetidae</taxon>
        <taxon>Agaricales</taxon>
        <taxon>Marasmiineae</taxon>
        <taxon>Omphalotaceae</taxon>
        <taxon>Rhodocollybia</taxon>
    </lineage>
</organism>
<gene>
    <name evidence="1" type="ORF">BDP27DRAFT_1335051</name>
</gene>
<protein>
    <submittedName>
        <fullName evidence="1">Uncharacterized protein</fullName>
    </submittedName>
</protein>
<dbReference type="Proteomes" id="UP000772434">
    <property type="component" value="Unassembled WGS sequence"/>
</dbReference>
<name>A0A9P5U2F9_9AGAR</name>
<accession>A0A9P5U2F9</accession>
<dbReference type="EMBL" id="JADNRY010000145">
    <property type="protein sequence ID" value="KAF9063497.1"/>
    <property type="molecule type" value="Genomic_DNA"/>
</dbReference>
<sequence length="57" mass="6995">MRKYRALKLESVGWRLWKVQIGLWSVQMRFRKTYFCSVYPISMQSFLACDCVHRFPF</sequence>
<reference evidence="1" key="1">
    <citation type="submission" date="2020-11" db="EMBL/GenBank/DDBJ databases">
        <authorList>
            <consortium name="DOE Joint Genome Institute"/>
            <person name="Ahrendt S."/>
            <person name="Riley R."/>
            <person name="Andreopoulos W."/>
            <person name="Labutti K."/>
            <person name="Pangilinan J."/>
            <person name="Ruiz-Duenas F.J."/>
            <person name="Barrasa J.M."/>
            <person name="Sanchez-Garcia M."/>
            <person name="Camarero S."/>
            <person name="Miyauchi S."/>
            <person name="Serrano A."/>
            <person name="Linde D."/>
            <person name="Babiker R."/>
            <person name="Drula E."/>
            <person name="Ayuso-Fernandez I."/>
            <person name="Pacheco R."/>
            <person name="Padilla G."/>
            <person name="Ferreira P."/>
            <person name="Barriuso J."/>
            <person name="Kellner H."/>
            <person name="Castanera R."/>
            <person name="Alfaro M."/>
            <person name="Ramirez L."/>
            <person name="Pisabarro A.G."/>
            <person name="Kuo A."/>
            <person name="Tritt A."/>
            <person name="Lipzen A."/>
            <person name="He G."/>
            <person name="Yan M."/>
            <person name="Ng V."/>
            <person name="Cullen D."/>
            <person name="Martin F."/>
            <person name="Rosso M.-N."/>
            <person name="Henrissat B."/>
            <person name="Hibbett D."/>
            <person name="Martinez A.T."/>
            <person name="Grigoriev I.V."/>
        </authorList>
    </citation>
    <scope>NUCLEOTIDE SEQUENCE</scope>
    <source>
        <strain evidence="1">AH 40177</strain>
    </source>
</reference>
<comment type="caution">
    <text evidence="1">The sequence shown here is derived from an EMBL/GenBank/DDBJ whole genome shotgun (WGS) entry which is preliminary data.</text>
</comment>
<proteinExistence type="predicted"/>
<keyword evidence="2" id="KW-1185">Reference proteome</keyword>